<dbReference type="Proteomes" id="UP000176299">
    <property type="component" value="Unassembled WGS sequence"/>
</dbReference>
<evidence type="ECO:0000313" key="2">
    <source>
        <dbReference type="EMBL" id="OGY21276.1"/>
    </source>
</evidence>
<feature type="transmembrane region" description="Helical" evidence="1">
    <location>
        <begin position="110"/>
        <end position="127"/>
    </location>
</feature>
<comment type="caution">
    <text evidence="2">The sequence shown here is derived from an EMBL/GenBank/DDBJ whole genome shotgun (WGS) entry which is preliminary data.</text>
</comment>
<keyword evidence="1" id="KW-0472">Membrane</keyword>
<keyword evidence="1" id="KW-1133">Transmembrane helix</keyword>
<gene>
    <name evidence="2" type="ORF">A2113_00080</name>
</gene>
<protein>
    <submittedName>
        <fullName evidence="2">Uncharacterized protein</fullName>
    </submittedName>
</protein>
<keyword evidence="1" id="KW-0812">Transmembrane</keyword>
<organism evidence="2 3">
    <name type="scientific">Candidatus Woykebacteria bacterium GWA1_44_8</name>
    <dbReference type="NCBI Taxonomy" id="1802591"/>
    <lineage>
        <taxon>Bacteria</taxon>
        <taxon>Candidatus Woykeibacteriota</taxon>
    </lineage>
</organism>
<reference evidence="2 3" key="1">
    <citation type="journal article" date="2016" name="Nat. Commun.">
        <title>Thousands of microbial genomes shed light on interconnected biogeochemical processes in an aquifer system.</title>
        <authorList>
            <person name="Anantharaman K."/>
            <person name="Brown C.T."/>
            <person name="Hug L.A."/>
            <person name="Sharon I."/>
            <person name="Castelle C.J."/>
            <person name="Probst A.J."/>
            <person name="Thomas B.C."/>
            <person name="Singh A."/>
            <person name="Wilkins M.J."/>
            <person name="Karaoz U."/>
            <person name="Brodie E.L."/>
            <person name="Williams K.H."/>
            <person name="Hubbard S.S."/>
            <person name="Banfield J.F."/>
        </authorList>
    </citation>
    <scope>NUCLEOTIDE SEQUENCE [LARGE SCALE GENOMIC DNA]</scope>
</reference>
<proteinExistence type="predicted"/>
<dbReference type="STRING" id="1802591.A2113_00080"/>
<dbReference type="AlphaFoldDB" id="A0A1G1W0S5"/>
<feature type="transmembrane region" description="Helical" evidence="1">
    <location>
        <begin position="41"/>
        <end position="66"/>
    </location>
</feature>
<evidence type="ECO:0000256" key="1">
    <source>
        <dbReference type="SAM" id="Phobius"/>
    </source>
</evidence>
<accession>A0A1G1W0S5</accession>
<sequence>MRVFLIPTTILGVTAWAILGYLIYFVPPKIEGNLILSNLSYVLILTLIALTVTISLVFYFISSFFLPKSRTIDPTYSSRALFRRSLRRGFLIATVTTSLMALNALGILNLINATLIIGIAVLVEIYFSSR</sequence>
<dbReference type="EMBL" id="MHCN01000015">
    <property type="protein sequence ID" value="OGY21276.1"/>
    <property type="molecule type" value="Genomic_DNA"/>
</dbReference>
<name>A0A1G1W0S5_9BACT</name>
<evidence type="ECO:0000313" key="3">
    <source>
        <dbReference type="Proteomes" id="UP000176299"/>
    </source>
</evidence>